<dbReference type="AlphaFoldDB" id="A0A3A6TII2"/>
<proteinExistence type="predicted"/>
<name>A0A3A6TII2_9GAMM</name>
<accession>A0A3A6TII2</accession>
<comment type="caution">
    <text evidence="1">The sequence shown here is derived from an EMBL/GenBank/DDBJ whole genome shotgun (WGS) entry which is preliminary data.</text>
</comment>
<dbReference type="OrthoDB" id="6195678at2"/>
<dbReference type="PROSITE" id="PS51257">
    <property type="entry name" value="PROKAR_LIPOPROTEIN"/>
    <property type="match status" value="1"/>
</dbReference>
<keyword evidence="2" id="KW-1185">Reference proteome</keyword>
<organism evidence="1 2">
    <name type="scientific">Parashewanella spongiae</name>
    <dbReference type="NCBI Taxonomy" id="342950"/>
    <lineage>
        <taxon>Bacteria</taxon>
        <taxon>Pseudomonadati</taxon>
        <taxon>Pseudomonadota</taxon>
        <taxon>Gammaproteobacteria</taxon>
        <taxon>Alteromonadales</taxon>
        <taxon>Shewanellaceae</taxon>
        <taxon>Parashewanella</taxon>
    </lineage>
</organism>
<gene>
    <name evidence="1" type="ORF">D5R81_17370</name>
</gene>
<evidence type="ECO:0000313" key="1">
    <source>
        <dbReference type="EMBL" id="RJY06762.1"/>
    </source>
</evidence>
<reference evidence="1 2" key="1">
    <citation type="submission" date="2018-09" db="EMBL/GenBank/DDBJ databases">
        <title>Phylogeny of the Shewanellaceae, and recommendation for two new genera, Pseudoshewanella and Parashewanella.</title>
        <authorList>
            <person name="Wang G."/>
        </authorList>
    </citation>
    <scope>NUCLEOTIDE SEQUENCE [LARGE SCALE GENOMIC DNA]</scope>
    <source>
        <strain evidence="1 2">KCTC 22492</strain>
    </source>
</reference>
<protein>
    <recommendedName>
        <fullName evidence="3">Adhesin domain-containing protein</fullName>
    </recommendedName>
</protein>
<evidence type="ECO:0000313" key="2">
    <source>
        <dbReference type="Proteomes" id="UP000273022"/>
    </source>
</evidence>
<sequence>MKLSSIAAIVIATVGLSGCIINVNGATPPTHTSHETLQLNAADLSILNAEVGAGALTIKGVRGQTNVRVEADINTYRDIEPTLTLEKDGHHAKLVAEFDSSINFNRSPYIDIVVTVPAAMAMDIHDGSGSIIINGVQADIAITDGSGSINIDGGEKLDIKDGSGSISIDNVMQNIKIADGSGSIDINGGKMIDIDDGSGSIDVTNANGRVDINDGSGSINLENIKGNSTINDGSGSIYIRHVDGEVVIDDGSGGINVEYTKGLKIIDAGSGSLHFKHIDGPVSVDD</sequence>
<evidence type="ECO:0008006" key="3">
    <source>
        <dbReference type="Google" id="ProtNLM"/>
    </source>
</evidence>
<dbReference type="RefSeq" id="WP_121854883.1">
    <property type="nucleotide sequence ID" value="NZ_CP037952.1"/>
</dbReference>
<dbReference type="EMBL" id="QYYH01000153">
    <property type="protein sequence ID" value="RJY06762.1"/>
    <property type="molecule type" value="Genomic_DNA"/>
</dbReference>
<dbReference type="Proteomes" id="UP000273022">
    <property type="component" value="Unassembled WGS sequence"/>
</dbReference>